<dbReference type="PANTHER" id="PTHR30329:SF21">
    <property type="entry name" value="LIPOPROTEIN YIAD-RELATED"/>
    <property type="match status" value="1"/>
</dbReference>
<proteinExistence type="predicted"/>
<dbReference type="CDD" id="cd07185">
    <property type="entry name" value="OmpA_C-like"/>
    <property type="match status" value="1"/>
</dbReference>
<protein>
    <submittedName>
        <fullName evidence="6">OmpA family protein</fullName>
    </submittedName>
</protein>
<dbReference type="InterPro" id="IPR006664">
    <property type="entry name" value="OMP_bac"/>
</dbReference>
<dbReference type="InterPro" id="IPR036737">
    <property type="entry name" value="OmpA-like_sf"/>
</dbReference>
<keyword evidence="3" id="KW-0998">Cell outer membrane</keyword>
<name>A0ABT8KJ50_9BACT</name>
<dbReference type="RefSeq" id="WP_346750483.1">
    <property type="nucleotide sequence ID" value="NZ_JAUJEA010000001.1"/>
</dbReference>
<dbReference type="Pfam" id="PF13573">
    <property type="entry name" value="SprB"/>
    <property type="match status" value="27"/>
</dbReference>
<evidence type="ECO:0000256" key="3">
    <source>
        <dbReference type="ARBA" id="ARBA00023237"/>
    </source>
</evidence>
<keyword evidence="7" id="KW-1185">Reference proteome</keyword>
<dbReference type="Gene3D" id="3.30.1330.60">
    <property type="entry name" value="OmpA-like domain"/>
    <property type="match status" value="1"/>
</dbReference>
<dbReference type="InterPro" id="IPR025667">
    <property type="entry name" value="SprB_repeat"/>
</dbReference>
<comment type="caution">
    <text evidence="6">The sequence shown here is derived from an EMBL/GenBank/DDBJ whole genome shotgun (WGS) entry which is preliminary data.</text>
</comment>
<evidence type="ECO:0000259" key="5">
    <source>
        <dbReference type="PROSITE" id="PS51123"/>
    </source>
</evidence>
<organism evidence="6 7">
    <name type="scientific">Splendidivirga corallicola</name>
    <dbReference type="NCBI Taxonomy" id="3051826"/>
    <lineage>
        <taxon>Bacteria</taxon>
        <taxon>Pseudomonadati</taxon>
        <taxon>Bacteroidota</taxon>
        <taxon>Cytophagia</taxon>
        <taxon>Cytophagales</taxon>
        <taxon>Splendidivirgaceae</taxon>
        <taxon>Splendidivirga</taxon>
    </lineage>
</organism>
<dbReference type="EMBL" id="JAUJEA010000001">
    <property type="protein sequence ID" value="MDN5200458.1"/>
    <property type="molecule type" value="Genomic_DNA"/>
</dbReference>
<dbReference type="Gene3D" id="2.60.40.740">
    <property type="match status" value="26"/>
</dbReference>
<evidence type="ECO:0000313" key="7">
    <source>
        <dbReference type="Proteomes" id="UP001172082"/>
    </source>
</evidence>
<evidence type="ECO:0000256" key="2">
    <source>
        <dbReference type="ARBA" id="ARBA00023136"/>
    </source>
</evidence>
<dbReference type="InterPro" id="IPR006665">
    <property type="entry name" value="OmpA-like"/>
</dbReference>
<dbReference type="Proteomes" id="UP001172082">
    <property type="component" value="Unassembled WGS sequence"/>
</dbReference>
<dbReference type="InterPro" id="IPR050330">
    <property type="entry name" value="Bact_OuterMem_StrucFunc"/>
</dbReference>
<reference evidence="6" key="1">
    <citation type="submission" date="2023-06" db="EMBL/GenBank/DDBJ databases">
        <title>Genomic of Parafulvivirga corallium.</title>
        <authorList>
            <person name="Wang G."/>
        </authorList>
    </citation>
    <scope>NUCLEOTIDE SEQUENCE</scope>
    <source>
        <strain evidence="6">BMA10</strain>
    </source>
</reference>
<dbReference type="PRINTS" id="PR01021">
    <property type="entry name" value="OMPADOMAIN"/>
</dbReference>
<feature type="domain" description="OmpA-like" evidence="5">
    <location>
        <begin position="2099"/>
        <end position="2216"/>
    </location>
</feature>
<evidence type="ECO:0000256" key="1">
    <source>
        <dbReference type="ARBA" id="ARBA00004442"/>
    </source>
</evidence>
<comment type="subcellular location">
    <subcellularLocation>
        <location evidence="1">Cell outer membrane</location>
    </subcellularLocation>
</comment>
<dbReference type="Pfam" id="PF00691">
    <property type="entry name" value="OmpA"/>
    <property type="match status" value="1"/>
</dbReference>
<sequence>MLRYPFGLILTFLLTFSLLGEVAAQEKKEKDEKKGVDIIITQSPKIIVKLQSVKNNSCFGDNKGAINIEASGGFPPYKYYWSHGDTTQDVTGLKAGKYRVAVYDNFSCSDTLSVTITEPERLAAKVESVKDILCYGYNQGEIDISVSGGVAPYTYSWSNGSKSEDLKGVISGVYSVLITDANGCQEIITAKIEEKPLIIRSVDDVSNILCSGDSVGRIDISVSGGSPPYTYKWSNGATTQDISNLLAGSYDVTVMDSKGCTEVSTVRVIEPKALTLSFDDIKNIRCYGDNGGAINIDVDGGVTPYTYKWSNGATTQDITGISAGNYSVEVVDANGCSNVLQTSITEPPGVNVEITEAKNVSFNNGEDGAIDVSVSGGVAPYTYKWSNGSDKQDLKELKAGNYTLRVSDATGCAKIINTTITQPTSLIVKLDNVQNINCNGDASGLINISVNGGVAPYDYKWSNGETTQDVSDLKAGKYSVVVTDANGFKQSVDTTLTEPPAFIAKVAEVKNILCHGENKGAIDIDVSGGVAPYKYRWSNGMTTQDITDVPVGEYSVKIIDANHCEQNLSATITQPPVMALTLDNVTHIQCNGNSSGAVDVSVSGGVAPYKYVWNNGAETEDIKDVKAGEYSVQVTDANGCVQTISTTIKEPRLLTVKEQSFENVDCYGNNSGSVNIFVSGGVTPYTYNWSNGATTKDISNIKAGDYTVKITDANGCAVTLSKTITQPPKLVRSLDEVVDNSCFGDSKGAVNISVSGGVLPYSYKWNNGATSQDLVSVSAGDYFVQIKDANGCIDSLSATIKQNTALEAALNVVDINCYGEKSGSIDLSVNGGVAPYKYAWSNNATTQDVKSLKAGQYSAIITDAKGCSKSVEAQIVEPPRFVSILESEKDIMCYGENTGAVKVRVSGGVQPYNYKWSNGDTTLNLNNVVAGKYTLTAVDANGCTEKVSATIKQPTAVDYAIKSVTNVNCYGENGGSIDISITGGVGPYIYKWSNGATTQDLVGVPAGKYQVEISEGNGCSKTLEATITQPSQLQLKFDTVAYINCFGEKKGFIDLNVRGGVAPYKYSWSNGATTQDISNLEAGKYTVNVTDANGCTKSISTTVKQPPLLEAVLADIKQIKCYGVKEGAIAVKVRGGVKPYAFKWSNGATTQNLTNIAAGSYTLTITDRNGCSQSLSATITQPSKLVSKLISKNDISCNAGSNGVVNISVVGGTTPYAYTWSNGSKLQDLIDVPAGSYSVGITDANGCKDSTISVTLNEPTELLASLGNVTNILSYGQSTGAIDISVSGGVSPYKYSWSNGAATQDIKNIPSGNYSVRVKDTNGCEKSITAFVKQPPALMAKIESIKEILCSGENTGAIDISVSGGAPPYKYIWSNGDTTKNLVNIPAGDYSVTIEDANGHDKVLNTKITEPSKLNIQIDEIRHLACYNDSTGSVSVTVTGGAGPYKYAWTNGSKEQDLFNVAAGKYSLTVSDANGCREIVETEVIQPDLLTATLLEVKNISCNGDANGEIRINVTGGAKPYDFNWSNGARTQDISGVLAGNYSCKITDANGCTQVVNATISEPPVLVASFGKITNNLCFGESKGAIEVNVSGGSAPYVYHWSNGDSTRNISGLPSGDYSLTIIDAKGCVQNLATTIMEPVALTAAIDDVKNISCYGEKKGAIEVSVAGGTVPYKFNWNNGSKLQNLSNIPVGDYKLTVTDANGCIVNASTEVTQPPLLTLNLDTVYHNLCKGDNKGLADITVGGGVAPYSYTWNNGAITEDIVNVLAGNYSVKVKDANGCTESIAAVIKEPEALSVTLDSIANINCFGDETGAISVKASGGVAPYRYFWNNGASTASIKNVPAGKYQVTVTDANGCTSVLNATIEEPPGLVKTIDAITDIRCNGENTGAIHVTALEGVQPLKFEWNNGATTDDISGLRAGTYKLTITEGNGCVSTLEATVEEPSPFVATIDGKKDVNCFGDETGAIEISAKGGVEPYVYAWSNGGTTPNIENIPADDYSVMITDANGCLNTINTKIKEPEELVLTIDSVRNVKCCGDNSGAIFISVEGGVEPYQYQWSNGATTQDIENLILGKYTVNVTDANGCVISTPEEGMDLYEQVVTQGKFVTRDILFDVAKSTIKPESFSIVNKIATLMKEHPDLTFRIDGHTDSDGEARFNQRLSEDRAKAIKEALIKFGIHESRLYTRGYGETEPIATNATKEGKRLNRRVEFISLTGTLGGTVEESDIFKDDDD</sequence>
<keyword evidence="2 4" id="KW-0472">Membrane</keyword>
<dbReference type="PROSITE" id="PS51123">
    <property type="entry name" value="OMPA_2"/>
    <property type="match status" value="1"/>
</dbReference>
<accession>A0ABT8KJ50</accession>
<evidence type="ECO:0000256" key="4">
    <source>
        <dbReference type="PROSITE-ProRule" id="PRU00473"/>
    </source>
</evidence>
<dbReference type="SUPFAM" id="SSF103088">
    <property type="entry name" value="OmpA-like"/>
    <property type="match status" value="1"/>
</dbReference>
<evidence type="ECO:0000313" key="6">
    <source>
        <dbReference type="EMBL" id="MDN5200458.1"/>
    </source>
</evidence>
<dbReference type="PANTHER" id="PTHR30329">
    <property type="entry name" value="STATOR ELEMENT OF FLAGELLAR MOTOR COMPLEX"/>
    <property type="match status" value="1"/>
</dbReference>
<gene>
    <name evidence="6" type="ORF">QQ008_03775</name>
</gene>